<dbReference type="GO" id="GO:0051301">
    <property type="term" value="P:cell division"/>
    <property type="evidence" value="ECO:0007669"/>
    <property type="project" value="UniProtKB-KW"/>
</dbReference>
<keyword evidence="8" id="KW-0175">Coiled coil</keyword>
<proteinExistence type="inferred from homology"/>
<feature type="coiled-coil region" evidence="8">
    <location>
        <begin position="1"/>
        <end position="28"/>
    </location>
</feature>
<sequence>MENLEIKNRNLEISFAKVEEELDRTQSELFAKQQTIIENEETIMKLKNELAARGRKRSGAADGNDNNEEPDMEFTTDLFKRELNEQFSNVRSLESQIDAKNRYIERLEKDKRIVDIVEQEKEALETKLKLMSDLQRHNTEMELQIIDLQQEKNKWLTFLEKDDRFSSPQDVVRELMNIRIEKTTLLSKIGQLEESLSSTTSQELEVSQDLQKLKDQVTDYHERLDKESQQRIRYQRQADIISKEAQMLRDQLKAYEAESVALENKSADIEKDNKITELETLVERYKQELKGLNDELVRKEGLVVQLNSPLRNKKRAAPDSEGSDSKLAEQLSSTVRKNRSLQNDLDKSEQKVAQLSHEINALQKQIASASESQQAKHRILELRDNPTSRHEAVKVSTLKALQKENDDLHAQLSNSGNQANLVPKSALDRIRDESKQLERTIQEQNKRMDRIKEVFAKKSLEFREAVYSLLGYRVDLLPNRKIRATSMFTTSDTDSFTFIPDPKAKNKFIGIENSPWAAEFENLITFWIKERQDIPCFLSALNLELYDRTTKAARF</sequence>
<organism evidence="10 11">
    <name type="scientific">Sugiyamaella lignohabitans</name>
    <dbReference type="NCBI Taxonomy" id="796027"/>
    <lineage>
        <taxon>Eukaryota</taxon>
        <taxon>Fungi</taxon>
        <taxon>Dikarya</taxon>
        <taxon>Ascomycota</taxon>
        <taxon>Saccharomycotina</taxon>
        <taxon>Dipodascomycetes</taxon>
        <taxon>Dipodascales</taxon>
        <taxon>Trichomonascaceae</taxon>
        <taxon>Sugiyamaella</taxon>
    </lineage>
</organism>
<keyword evidence="5" id="KW-0498">Mitosis</keyword>
<feature type="coiled-coil region" evidence="8">
    <location>
        <begin position="90"/>
        <end position="154"/>
    </location>
</feature>
<protein>
    <recommendedName>
        <fullName evidence="3">Spindle assembly checkpoint component MAD1</fullName>
    </recommendedName>
</protein>
<dbReference type="Gene3D" id="3.30.457.60">
    <property type="match status" value="1"/>
</dbReference>
<evidence type="ECO:0000256" key="4">
    <source>
        <dbReference type="ARBA" id="ARBA00022618"/>
    </source>
</evidence>
<reference evidence="10 11" key="1">
    <citation type="submission" date="2016-02" db="EMBL/GenBank/DDBJ databases">
        <title>Complete genome sequence and transcriptome regulation of the pentose utilising yeast Sugiyamaella lignohabitans.</title>
        <authorList>
            <person name="Bellasio M."/>
            <person name="Peymann A."/>
            <person name="Valli M."/>
            <person name="Sipitzky M."/>
            <person name="Graf A."/>
            <person name="Sauer M."/>
            <person name="Marx H."/>
            <person name="Mattanovich D."/>
        </authorList>
    </citation>
    <scope>NUCLEOTIDE SEQUENCE [LARGE SCALE GENOMIC DNA]</scope>
    <source>
        <strain evidence="10 11">CBS 10342</strain>
    </source>
</reference>
<dbReference type="PANTHER" id="PTHR23168:SF0">
    <property type="entry name" value="MITOTIC SPINDLE ASSEMBLY CHECKPOINT PROTEIN MAD1"/>
    <property type="match status" value="1"/>
</dbReference>
<dbReference type="GO" id="GO:0072686">
    <property type="term" value="C:mitotic spindle"/>
    <property type="evidence" value="ECO:0007669"/>
    <property type="project" value="TreeGrafter"/>
</dbReference>
<dbReference type="GO" id="GO:0051315">
    <property type="term" value="P:attachment of mitotic spindle microtubules to kinetochore"/>
    <property type="evidence" value="ECO:0007669"/>
    <property type="project" value="TreeGrafter"/>
</dbReference>
<dbReference type="GO" id="GO:0005635">
    <property type="term" value="C:nuclear envelope"/>
    <property type="evidence" value="ECO:0007669"/>
    <property type="project" value="TreeGrafter"/>
</dbReference>
<dbReference type="EMBL" id="CP014501">
    <property type="protein sequence ID" value="ANB13180.1"/>
    <property type="molecule type" value="Genomic_DNA"/>
</dbReference>
<dbReference type="OrthoDB" id="331602at2759"/>
<evidence type="ECO:0000313" key="10">
    <source>
        <dbReference type="EMBL" id="ANB13180.1"/>
    </source>
</evidence>
<feature type="compositionally biased region" description="Polar residues" evidence="9">
    <location>
        <begin position="330"/>
        <end position="343"/>
    </location>
</feature>
<feature type="coiled-coil region" evidence="8">
    <location>
        <begin position="398"/>
        <end position="454"/>
    </location>
</feature>
<dbReference type="GO" id="GO:0000776">
    <property type="term" value="C:kinetochore"/>
    <property type="evidence" value="ECO:0007669"/>
    <property type="project" value="TreeGrafter"/>
</dbReference>
<evidence type="ECO:0000256" key="1">
    <source>
        <dbReference type="ARBA" id="ARBA00004123"/>
    </source>
</evidence>
<feature type="coiled-coil region" evidence="8">
    <location>
        <begin position="210"/>
        <end position="302"/>
    </location>
</feature>
<evidence type="ECO:0000313" key="11">
    <source>
        <dbReference type="Proteomes" id="UP000189580"/>
    </source>
</evidence>
<dbReference type="AlphaFoldDB" id="A0A167DQS8"/>
<dbReference type="InterPro" id="IPR008672">
    <property type="entry name" value="Mad1"/>
</dbReference>
<dbReference type="KEGG" id="slb:AWJ20_1462"/>
<keyword evidence="7" id="KW-0131">Cell cycle</keyword>
<dbReference type="PANTHER" id="PTHR23168">
    <property type="entry name" value="MITOTIC SPINDLE ASSEMBLY CHECKPOINT PROTEIN MAD1 MITOTIC ARREST DEFICIENT-LIKE PROTEIN 1"/>
    <property type="match status" value="1"/>
</dbReference>
<keyword evidence="4" id="KW-0132">Cell division</keyword>
<accession>A0A167DQS8</accession>
<evidence type="ECO:0000256" key="9">
    <source>
        <dbReference type="SAM" id="MobiDB-lite"/>
    </source>
</evidence>
<evidence type="ECO:0000256" key="6">
    <source>
        <dbReference type="ARBA" id="ARBA00023242"/>
    </source>
</evidence>
<name>A0A167DQS8_9ASCO</name>
<evidence type="ECO:0000256" key="7">
    <source>
        <dbReference type="ARBA" id="ARBA00023306"/>
    </source>
</evidence>
<dbReference type="Proteomes" id="UP000189580">
    <property type="component" value="Chromosome a"/>
</dbReference>
<dbReference type="Pfam" id="PF05557">
    <property type="entry name" value="MAD"/>
    <property type="match status" value="1"/>
</dbReference>
<comment type="subcellular location">
    <subcellularLocation>
        <location evidence="1">Nucleus</location>
    </subcellularLocation>
</comment>
<keyword evidence="11" id="KW-1185">Reference proteome</keyword>
<keyword evidence="6" id="KW-0539">Nucleus</keyword>
<dbReference type="GO" id="GO:0007094">
    <property type="term" value="P:mitotic spindle assembly checkpoint signaling"/>
    <property type="evidence" value="ECO:0007669"/>
    <property type="project" value="InterPro"/>
</dbReference>
<gene>
    <name evidence="10" type="ORF">AWJ20_1462</name>
</gene>
<dbReference type="Gene3D" id="6.10.250.90">
    <property type="match status" value="1"/>
</dbReference>
<dbReference type="RefSeq" id="XP_018735657.1">
    <property type="nucleotide sequence ID" value="XM_018878344.1"/>
</dbReference>
<evidence type="ECO:0000256" key="2">
    <source>
        <dbReference type="ARBA" id="ARBA00008029"/>
    </source>
</evidence>
<dbReference type="Gene3D" id="1.20.5.170">
    <property type="match status" value="1"/>
</dbReference>
<evidence type="ECO:0000256" key="3">
    <source>
        <dbReference type="ARBA" id="ARBA00022019"/>
    </source>
</evidence>
<comment type="similarity">
    <text evidence="2">Belongs to the MAD1 family.</text>
</comment>
<dbReference type="SUPFAM" id="SSF75704">
    <property type="entry name" value="Mitotic arrest deficient-like 1, Mad1"/>
    <property type="match status" value="1"/>
</dbReference>
<dbReference type="GeneID" id="30033267"/>
<evidence type="ECO:0000256" key="8">
    <source>
        <dbReference type="SAM" id="Coils"/>
    </source>
</evidence>
<feature type="region of interest" description="Disordered" evidence="9">
    <location>
        <begin position="309"/>
        <end position="349"/>
    </location>
</feature>
<evidence type="ECO:0000256" key="5">
    <source>
        <dbReference type="ARBA" id="ARBA00022776"/>
    </source>
</evidence>